<proteinExistence type="predicted"/>
<evidence type="ECO:0000313" key="2">
    <source>
        <dbReference type="EMBL" id="MFC4891627.1"/>
    </source>
</evidence>
<dbReference type="Proteomes" id="UP001595926">
    <property type="component" value="Unassembled WGS sequence"/>
</dbReference>
<organism evidence="2 3">
    <name type="scientific">Pseudofrancisella aestuarii</name>
    <dbReference type="NCBI Taxonomy" id="2670347"/>
    <lineage>
        <taxon>Bacteria</taxon>
        <taxon>Pseudomonadati</taxon>
        <taxon>Pseudomonadota</taxon>
        <taxon>Gammaproteobacteria</taxon>
        <taxon>Thiotrichales</taxon>
        <taxon>Francisellaceae</taxon>
        <taxon>Pseudofrancisella</taxon>
    </lineage>
</organism>
<dbReference type="RefSeq" id="WP_119330637.1">
    <property type="nucleotide sequence ID" value="NZ_JBHSJH010000001.1"/>
</dbReference>
<comment type="caution">
    <text evidence="2">The sequence shown here is derived from an EMBL/GenBank/DDBJ whole genome shotgun (WGS) entry which is preliminary data.</text>
</comment>
<feature type="compositionally biased region" description="Basic and acidic residues" evidence="1">
    <location>
        <begin position="102"/>
        <end position="111"/>
    </location>
</feature>
<gene>
    <name evidence="2" type="ORF">ACFPDQ_01015</name>
</gene>
<protein>
    <submittedName>
        <fullName evidence="2">Uncharacterized protein</fullName>
    </submittedName>
</protein>
<name>A0ABV9T950_9GAMM</name>
<sequence>MKKKILIGTAIVALVMGAGFYYYHSKYAVQTPEEKPQVQEETTVVQQPKGYCLIRYNESKDNGKSWEEIIVENGQTPISTDDCWAKYGTLLDKFGSSPDANGHLHGEKGNDLIKSPSMDFSDEPINIEDAHKKDAELAKEEANKVTDEDNETADSGSSLFDPDESDADEL</sequence>
<reference evidence="3" key="1">
    <citation type="journal article" date="2019" name="Int. J. Syst. Evol. Microbiol.">
        <title>The Global Catalogue of Microorganisms (GCM) 10K type strain sequencing project: providing services to taxonomists for standard genome sequencing and annotation.</title>
        <authorList>
            <consortium name="The Broad Institute Genomics Platform"/>
            <consortium name="The Broad Institute Genome Sequencing Center for Infectious Disease"/>
            <person name="Wu L."/>
            <person name="Ma J."/>
        </authorList>
    </citation>
    <scope>NUCLEOTIDE SEQUENCE [LARGE SCALE GENOMIC DNA]</scope>
    <source>
        <strain evidence="3">CGMCC 1.13718</strain>
    </source>
</reference>
<feature type="region of interest" description="Disordered" evidence="1">
    <location>
        <begin position="98"/>
        <end position="170"/>
    </location>
</feature>
<dbReference type="EMBL" id="JBHSJH010000001">
    <property type="protein sequence ID" value="MFC4891627.1"/>
    <property type="molecule type" value="Genomic_DNA"/>
</dbReference>
<keyword evidence="3" id="KW-1185">Reference proteome</keyword>
<evidence type="ECO:0000256" key="1">
    <source>
        <dbReference type="SAM" id="MobiDB-lite"/>
    </source>
</evidence>
<feature type="compositionally biased region" description="Acidic residues" evidence="1">
    <location>
        <begin position="161"/>
        <end position="170"/>
    </location>
</feature>
<evidence type="ECO:0000313" key="3">
    <source>
        <dbReference type="Proteomes" id="UP001595926"/>
    </source>
</evidence>
<accession>A0ABV9T950</accession>
<feature type="compositionally biased region" description="Basic and acidic residues" evidence="1">
    <location>
        <begin position="128"/>
        <end position="147"/>
    </location>
</feature>